<keyword evidence="1" id="KW-1133">Transmembrane helix</keyword>
<organism evidence="2 3">
    <name type="scientific">Alteromonas ponticola</name>
    <dbReference type="NCBI Taxonomy" id="2720613"/>
    <lineage>
        <taxon>Bacteria</taxon>
        <taxon>Pseudomonadati</taxon>
        <taxon>Pseudomonadota</taxon>
        <taxon>Gammaproteobacteria</taxon>
        <taxon>Alteromonadales</taxon>
        <taxon>Alteromonadaceae</taxon>
        <taxon>Alteromonas/Salinimonas group</taxon>
        <taxon>Alteromonas</taxon>
    </lineage>
</organism>
<protein>
    <submittedName>
        <fullName evidence="2">Fimbrial biogenesis outer membrane usher protein</fullName>
    </submittedName>
</protein>
<dbReference type="Pfam" id="PF00577">
    <property type="entry name" value="Usher"/>
    <property type="match status" value="1"/>
</dbReference>
<accession>A0ABX1R1Z2</accession>
<evidence type="ECO:0000256" key="1">
    <source>
        <dbReference type="SAM" id="Phobius"/>
    </source>
</evidence>
<reference evidence="2 3" key="1">
    <citation type="submission" date="2020-03" db="EMBL/GenBank/DDBJ databases">
        <title>Alteromonas ponticola sp. nov., isolated from seawater.</title>
        <authorList>
            <person name="Yoon J.-H."/>
            <person name="Kim Y.-O."/>
        </authorList>
    </citation>
    <scope>NUCLEOTIDE SEQUENCE [LARGE SCALE GENOMIC DNA]</scope>
    <source>
        <strain evidence="2 3">MYP5</strain>
    </source>
</reference>
<keyword evidence="3" id="KW-1185">Reference proteome</keyword>
<gene>
    <name evidence="2" type="ORF">HCJ96_10580</name>
</gene>
<dbReference type="PANTHER" id="PTHR30451:SF5">
    <property type="entry name" value="SLR0019 PROTEIN"/>
    <property type="match status" value="1"/>
</dbReference>
<feature type="transmembrane region" description="Helical" evidence="1">
    <location>
        <begin position="12"/>
        <end position="31"/>
    </location>
</feature>
<sequence length="830" mass="91481">MESLVNKQNVNAYFCVVLIFFVYSKSINLAFASEVTLNSTGTDIEFITLLKIGEKIVGEATVIITANNKVLLSKENLSELLSPHLVDRVVVNLLSIGDKQTLSQEDFAKAGLHFQFDQSTFECVITVPDNMKKTYALSLTNRQNEAFHNFHKPEFVSGFINLHLGLSQMDFATEKSSKRFVSGRIDSALNIGKVNIENETSYHELFDGTLQFEREGSRINYDFADFGTRVSIGDLFNPGISFQSGVDILGVGISRDFSLIPTRNIRPKARRSFSLQQNAEVDVIIDGVLLRRLSLEAGNYDLDDIPLSPGSNDISLIIRDHTGLEELIDFSVATGLELLSEGEFEYSFLYGAPSVYENNQLNYLYDDRIAHGYIEYGLSPWLTVGANAQKNENTHQLGGHALFASKLGVFEIAATRSHSKIAGRGSAYRIAFDSEIDHMFSFNPRLNIFYEYFSPNFTELNINDLNIDAASSSSHFVSGTISATIDETLNASLAMSYRHDDSRGNNYWQVSPSLSGQLFSTSATWSLRTNYLNSEFTGSEWNVSFAVSYSLSSASRMKASYNSNNEQYAMDAYYHNNVGYIGGLSGFASLISSAEQSLGLDTGASYYGSSFQASGRYSQRYTSFDSANRVQSTRINIGSSLAFAGNEFVIGRPVREGFAIVTKHANLSENRVSVSPSVEKGYSKAILDTFDTALLSDFLAYSPQLIPYDIDNLPVGYDLGEGAFRINPSYKRGYLFQIGSDAVITVIGQLKAKATGSDLGLVSGLATLQDGDNLAEPQEFFSNSKGVFAISGLKPGVYRLELNTADKLSTIIDLRNAPETLVRLGEIYVE</sequence>
<comment type="caution">
    <text evidence="2">The sequence shown here is derived from an EMBL/GenBank/DDBJ whole genome shotgun (WGS) entry which is preliminary data.</text>
</comment>
<keyword evidence="1" id="KW-0812">Transmembrane</keyword>
<proteinExistence type="predicted"/>
<evidence type="ECO:0000313" key="3">
    <source>
        <dbReference type="Proteomes" id="UP000709336"/>
    </source>
</evidence>
<dbReference type="Gene3D" id="2.60.40.3110">
    <property type="match status" value="1"/>
</dbReference>
<dbReference type="Proteomes" id="UP000709336">
    <property type="component" value="Unassembled WGS sequence"/>
</dbReference>
<dbReference type="RefSeq" id="WP_169211023.1">
    <property type="nucleotide sequence ID" value="NZ_JAATNW010000005.1"/>
</dbReference>
<keyword evidence="1" id="KW-0472">Membrane</keyword>
<name>A0ABX1R1Z2_9ALTE</name>
<dbReference type="EMBL" id="JAATNW010000005">
    <property type="protein sequence ID" value="NMH60467.1"/>
    <property type="molecule type" value="Genomic_DNA"/>
</dbReference>
<dbReference type="PANTHER" id="PTHR30451">
    <property type="entry name" value="OUTER MEMBRANE USHER PROTEIN"/>
    <property type="match status" value="1"/>
</dbReference>
<dbReference type="InterPro" id="IPR000015">
    <property type="entry name" value="Fimb_usher"/>
</dbReference>
<evidence type="ECO:0000313" key="2">
    <source>
        <dbReference type="EMBL" id="NMH60467.1"/>
    </source>
</evidence>